<organism evidence="2 3">
    <name type="scientific">Lacimicrobium alkaliphilum</name>
    <dbReference type="NCBI Taxonomy" id="1526571"/>
    <lineage>
        <taxon>Bacteria</taxon>
        <taxon>Pseudomonadati</taxon>
        <taxon>Pseudomonadota</taxon>
        <taxon>Gammaproteobacteria</taxon>
        <taxon>Alteromonadales</taxon>
        <taxon>Alteromonadaceae</taxon>
        <taxon>Lacimicrobium</taxon>
    </lineage>
</organism>
<dbReference type="NCBIfam" id="TIGR02595">
    <property type="entry name" value="PEP_CTERM"/>
    <property type="match status" value="1"/>
</dbReference>
<sequence length="167" mass="18727">MFASLGMASFSANAIMITQEFGDFDAGITGSFTVDIDDSVLNQGDGLVYFNEDNLVSFEFLGWPFYEFFLFEVGIDTDNVFGGIEFLTFDINDLFFDEVWAFSLIIDEYAPEFNFLDIFNEETAEPIYFNSGEAIAFGDATYVPEPSTVALFGLALMALGLRRRMVK</sequence>
<dbReference type="KEGG" id="lal:AT746_13370"/>
<keyword evidence="3" id="KW-1185">Reference proteome</keyword>
<dbReference type="AlphaFoldDB" id="A0A0U2PHX9"/>
<protein>
    <recommendedName>
        <fullName evidence="1">Ice-binding protein C-terminal domain-containing protein</fullName>
    </recommendedName>
</protein>
<accession>A0A0U2PHX9</accession>
<evidence type="ECO:0000259" key="1">
    <source>
        <dbReference type="Pfam" id="PF07589"/>
    </source>
</evidence>
<evidence type="ECO:0000313" key="3">
    <source>
        <dbReference type="Proteomes" id="UP000068447"/>
    </source>
</evidence>
<proteinExistence type="predicted"/>
<dbReference type="EMBL" id="CP013650">
    <property type="protein sequence ID" value="ALS99149.1"/>
    <property type="molecule type" value="Genomic_DNA"/>
</dbReference>
<gene>
    <name evidence="2" type="ORF">AT746_13370</name>
</gene>
<dbReference type="Pfam" id="PF07589">
    <property type="entry name" value="PEP-CTERM"/>
    <property type="match status" value="1"/>
</dbReference>
<evidence type="ECO:0000313" key="2">
    <source>
        <dbReference type="EMBL" id="ALS99149.1"/>
    </source>
</evidence>
<reference evidence="2 3" key="1">
    <citation type="submission" date="2015-12" db="EMBL/GenBank/DDBJ databases">
        <title>Complete genome of Lacimicrobium alkaliphilum KCTC 32984.</title>
        <authorList>
            <person name="Kim S.-G."/>
            <person name="Lee Y.-J."/>
        </authorList>
    </citation>
    <scope>NUCLEOTIDE SEQUENCE [LARGE SCALE GENOMIC DNA]</scope>
    <source>
        <strain evidence="2 3">YelD216</strain>
    </source>
</reference>
<dbReference type="RefSeq" id="WP_062481100.1">
    <property type="nucleotide sequence ID" value="NZ_CP013650.1"/>
</dbReference>
<feature type="domain" description="Ice-binding protein C-terminal" evidence="1">
    <location>
        <begin position="143"/>
        <end position="164"/>
    </location>
</feature>
<dbReference type="Proteomes" id="UP000068447">
    <property type="component" value="Chromosome"/>
</dbReference>
<name>A0A0U2PHX9_9ALTE</name>
<dbReference type="InterPro" id="IPR013424">
    <property type="entry name" value="Ice-binding_C"/>
</dbReference>